<dbReference type="Proteomes" id="UP000786185">
    <property type="component" value="Unassembled WGS sequence"/>
</dbReference>
<proteinExistence type="predicted"/>
<evidence type="ECO:0000259" key="2">
    <source>
        <dbReference type="Pfam" id="PF13683"/>
    </source>
</evidence>
<evidence type="ECO:0000313" key="3">
    <source>
        <dbReference type="EMBL" id="MBF4437381.1"/>
    </source>
</evidence>
<accession>A0AAW4BHX9</accession>
<gene>
    <name evidence="3" type="ORF">ERJ77_23440</name>
</gene>
<protein>
    <submittedName>
        <fullName evidence="3">IS3 family transposase</fullName>
    </submittedName>
</protein>
<evidence type="ECO:0000313" key="4">
    <source>
        <dbReference type="Proteomes" id="UP000786185"/>
    </source>
</evidence>
<dbReference type="Pfam" id="PF13683">
    <property type="entry name" value="rve_3"/>
    <property type="match status" value="1"/>
</dbReference>
<comment type="caution">
    <text evidence="3">The sequence shown here is derived from an EMBL/GenBank/DDBJ whole genome shotgun (WGS) entry which is preliminary data.</text>
</comment>
<dbReference type="InterPro" id="IPR001584">
    <property type="entry name" value="Integrase_cat-core"/>
</dbReference>
<feature type="domain" description="Integrase catalytic" evidence="2">
    <location>
        <begin position="3"/>
        <end position="52"/>
    </location>
</feature>
<evidence type="ECO:0000256" key="1">
    <source>
        <dbReference type="SAM" id="MobiDB-lite"/>
    </source>
</evidence>
<sequence length="66" mass="7687">APMERLFISLKTEWIPATGYSILVQAKKDTSYYLMEYYNRQRPHQANDGLSPENAENRLKYMSGIS</sequence>
<dbReference type="AlphaFoldDB" id="A0AAW4BHX9"/>
<name>A0AAW4BHX9_VIBAN</name>
<dbReference type="EMBL" id="SCLC01000903">
    <property type="protein sequence ID" value="MBF4437381.1"/>
    <property type="molecule type" value="Genomic_DNA"/>
</dbReference>
<dbReference type="GO" id="GO:0015074">
    <property type="term" value="P:DNA integration"/>
    <property type="evidence" value="ECO:0007669"/>
    <property type="project" value="InterPro"/>
</dbReference>
<organism evidence="3 4">
    <name type="scientific">Vibrio anguillarum</name>
    <name type="common">Listonella anguillarum</name>
    <dbReference type="NCBI Taxonomy" id="55601"/>
    <lineage>
        <taxon>Bacteria</taxon>
        <taxon>Pseudomonadati</taxon>
        <taxon>Pseudomonadota</taxon>
        <taxon>Gammaproteobacteria</taxon>
        <taxon>Vibrionales</taxon>
        <taxon>Vibrionaceae</taxon>
        <taxon>Vibrio</taxon>
    </lineage>
</organism>
<feature type="region of interest" description="Disordered" evidence="1">
    <location>
        <begin position="43"/>
        <end position="66"/>
    </location>
</feature>
<feature type="non-terminal residue" evidence="3">
    <location>
        <position position="1"/>
    </location>
</feature>
<reference evidence="3" key="1">
    <citation type="journal article" date="2021" name="PeerJ">
        <title>Analysis of 44 Vibrio anguillarum genomes reveals high genetic diversity.</title>
        <authorList>
            <person name="Hansen M.J."/>
            <person name="Dalsgaard I."/>
        </authorList>
    </citation>
    <scope>NUCLEOTIDE SEQUENCE</scope>
    <source>
        <strain evidence="3">850617-1/1</strain>
    </source>
</reference>